<sequence length="136" mass="15688">MDEHDKGDSLESLLEDLWNTPLSVTFRNDYLEGALKDKNVTKPRCPAGSLIQVAQMPDEEDSISIVHFDEKLLKKAFLPSSVSILEPFWIQKEQPLHIASHLKKAHKRKSKRKRQDSSPTDIQVYEQKKKKTDFNS</sequence>
<organism evidence="2 3">
    <name type="scientific">Galdieria yellowstonensis</name>
    <dbReference type="NCBI Taxonomy" id="3028027"/>
    <lineage>
        <taxon>Eukaryota</taxon>
        <taxon>Rhodophyta</taxon>
        <taxon>Bangiophyceae</taxon>
        <taxon>Galdieriales</taxon>
        <taxon>Galdieriaceae</taxon>
        <taxon>Galdieria</taxon>
    </lineage>
</organism>
<evidence type="ECO:0000313" key="2">
    <source>
        <dbReference type="EMBL" id="KAK4524929.1"/>
    </source>
</evidence>
<gene>
    <name evidence="2" type="ORF">GAYE_SCF07G2832</name>
</gene>
<dbReference type="EMBL" id="JANCYU010000027">
    <property type="protein sequence ID" value="KAK4524929.1"/>
    <property type="molecule type" value="Genomic_DNA"/>
</dbReference>
<keyword evidence="3" id="KW-1185">Reference proteome</keyword>
<evidence type="ECO:0000313" key="3">
    <source>
        <dbReference type="Proteomes" id="UP001300502"/>
    </source>
</evidence>
<feature type="region of interest" description="Disordered" evidence="1">
    <location>
        <begin position="101"/>
        <end position="136"/>
    </location>
</feature>
<dbReference type="Proteomes" id="UP001300502">
    <property type="component" value="Unassembled WGS sequence"/>
</dbReference>
<reference evidence="2 3" key="1">
    <citation type="submission" date="2022-07" db="EMBL/GenBank/DDBJ databases">
        <title>Genome-wide signatures of adaptation to extreme environments.</title>
        <authorList>
            <person name="Cho C.H."/>
            <person name="Yoon H.S."/>
        </authorList>
    </citation>
    <scope>NUCLEOTIDE SEQUENCE [LARGE SCALE GENOMIC DNA]</scope>
    <source>
        <strain evidence="2 3">108.79 E11</strain>
    </source>
</reference>
<name>A0AAV9IC92_9RHOD</name>
<dbReference type="AlphaFoldDB" id="A0AAV9IC92"/>
<feature type="compositionally biased region" description="Basic residues" evidence="1">
    <location>
        <begin position="101"/>
        <end position="114"/>
    </location>
</feature>
<protein>
    <submittedName>
        <fullName evidence="2">Uncharacterized protein</fullName>
    </submittedName>
</protein>
<proteinExistence type="predicted"/>
<accession>A0AAV9IC92</accession>
<evidence type="ECO:0000256" key="1">
    <source>
        <dbReference type="SAM" id="MobiDB-lite"/>
    </source>
</evidence>
<comment type="caution">
    <text evidence="2">The sequence shown here is derived from an EMBL/GenBank/DDBJ whole genome shotgun (WGS) entry which is preliminary data.</text>
</comment>